<keyword evidence="5 8" id="KW-0472">Membrane</keyword>
<evidence type="ECO:0000256" key="5">
    <source>
        <dbReference type="ARBA" id="ARBA00023136"/>
    </source>
</evidence>
<feature type="transmembrane region" description="Helical" evidence="8">
    <location>
        <begin position="1363"/>
        <end position="1384"/>
    </location>
</feature>
<dbReference type="PANTHER" id="PTHR10582:SF2">
    <property type="entry name" value="INACTIVE"/>
    <property type="match status" value="1"/>
</dbReference>
<dbReference type="Gene3D" id="1.10.287.70">
    <property type="match status" value="1"/>
</dbReference>
<dbReference type="GO" id="GO:0098703">
    <property type="term" value="P:calcium ion import across plasma membrane"/>
    <property type="evidence" value="ECO:0007669"/>
    <property type="project" value="TreeGrafter"/>
</dbReference>
<dbReference type="Pfam" id="PF00520">
    <property type="entry name" value="Ion_trans"/>
    <property type="match status" value="1"/>
</dbReference>
<evidence type="ECO:0000256" key="3">
    <source>
        <dbReference type="ARBA" id="ARBA00022737"/>
    </source>
</evidence>
<evidence type="ECO:0000256" key="1">
    <source>
        <dbReference type="ARBA" id="ARBA00004141"/>
    </source>
</evidence>
<reference evidence="10" key="1">
    <citation type="journal article" date="2020" name="Fungal Divers.">
        <title>Resolving the Mortierellaceae phylogeny through synthesis of multi-gene phylogenetics and phylogenomics.</title>
        <authorList>
            <person name="Vandepol N."/>
            <person name="Liber J."/>
            <person name="Desiro A."/>
            <person name="Na H."/>
            <person name="Kennedy M."/>
            <person name="Barry K."/>
            <person name="Grigoriev I.V."/>
            <person name="Miller A.N."/>
            <person name="O'Donnell K."/>
            <person name="Stajich J.E."/>
            <person name="Bonito G."/>
        </authorList>
    </citation>
    <scope>NUCLEOTIDE SEQUENCE</scope>
    <source>
        <strain evidence="10">REB-010B</strain>
    </source>
</reference>
<feature type="compositionally biased region" description="Polar residues" evidence="7">
    <location>
        <begin position="414"/>
        <end position="424"/>
    </location>
</feature>
<dbReference type="GO" id="GO:0005216">
    <property type="term" value="F:monoatomic ion channel activity"/>
    <property type="evidence" value="ECO:0007669"/>
    <property type="project" value="InterPro"/>
</dbReference>
<evidence type="ECO:0000259" key="9">
    <source>
        <dbReference type="Pfam" id="PF00520"/>
    </source>
</evidence>
<dbReference type="Proteomes" id="UP000738325">
    <property type="component" value="Unassembled WGS sequence"/>
</dbReference>
<protein>
    <recommendedName>
        <fullName evidence="9">Ion transport domain-containing protein</fullName>
    </recommendedName>
</protein>
<feature type="region of interest" description="Disordered" evidence="7">
    <location>
        <begin position="402"/>
        <end position="424"/>
    </location>
</feature>
<organism evidence="10 11">
    <name type="scientific">Dissophora globulifera</name>
    <dbReference type="NCBI Taxonomy" id="979702"/>
    <lineage>
        <taxon>Eukaryota</taxon>
        <taxon>Fungi</taxon>
        <taxon>Fungi incertae sedis</taxon>
        <taxon>Mucoromycota</taxon>
        <taxon>Mortierellomycotina</taxon>
        <taxon>Mortierellomycetes</taxon>
        <taxon>Mortierellales</taxon>
        <taxon>Mortierellaceae</taxon>
        <taxon>Dissophora</taxon>
    </lineage>
</organism>
<keyword evidence="11" id="KW-1185">Reference proteome</keyword>
<sequence length="1727" mass="193858">MFRKKDSEGDNTPRFQDTEQDAALYPLYTQPQVPLRNDYSADPSSSKKDSDVQLTTAAPIDCSIAQRRFFSSDSVSLSRAKDATFTGKAEYAACVLCAGACLKANYSGHYIIRWRVKALEDFSIPNGLHFIVNVLYDDKHDTSGSLDVVMSSPQLSLLTPGSWYNLVLEEKLVVHPHVGNAKVEVILRNNENVDRDVYSGFAIEYVEIQPISIPVDPMSGIPEIVVPRAGMPDFSIDTSRVQQPVDCPSYISPSIDAPVTRLAASEGSRFMASLALSQDAAYITVWDMTVFKNPSDPSESMSRFYKSCAVAIVPRIGIGEHSIGLSIATNGDQVAIYQEPKIGQWVEGSKLEKATFPFKLFNNPMVRQPSVFVNMDLTGNGNVSSGINNIVEKSEFTTVAVDDTSLSPKEGRKQSSATTAAPSTPNEVVTLQEVSWSHYFLHTFTGFGKFLSESKKGGWEINDVNNDLANTNSKSSPVDTTSMFVACNGLYLDVFLITVEKRWQRIHTITLADLQPTFSRRIACKIMMESISHNTFMWLEDSGRSCTIWNLLTGSNITHISSDESTMFKSPIFRGHIKMAISPHESIVALASTNGKLTTYFVKTGMAIDGRKFSGYKIEHVGFHAHDDQLFVILRSSTTNELSARILDTFQLRYESLANQVPIPTIGSTMLAFYYSGGYWNRGLICEADGPKINCYASQPPTNKFMKNSEAVLTAIPDEVVYESSLNPDVQYRLMTGIHRELLPEGDGVSYWVVRVEVWEENLAARTQKVIFSFVPEPWMRVTTGEVIHPENLQSVFFVPGTNRFDIVRFAVVGMQTLQLWNLPISENSKCSLQFIWSQPRDDTELERGGIAYKSTNVRDYYLDTLSTTISLDTETGNTVAEIKLNDKSKKKLVSIPGPGTIGARYAGLFCFRSIHLLAAAYAFSINQSKKSARDTSQTSFTFEDHAEAIVSFTRGHINRMMSITAYSSSKKHGPFQIAADGGGEKDKPKKEKPETNSGVIPDSESNRPELDVSRPTVAGGNIAIHDSDNKWGSDAMSKRFHSIRVKMGLAAKVPPPVGQTRLEVVTLLTLLLDQSYLQETNHQFVEGLLNTANGDWIPRDNKDLNPIKRVIESRDGALVEAFVNYCLKNAKKYHPAYLMPVIQCVNELSDQYPSLLADMFRKASYVPVYNYEYVASHAVIANPQHGRYFASKLKFWRWFNGTKFEKSNNINDYEKPVFSLRSQLPFRAIGLLSFLGVYTSVSEMRLEDFPIEPYVIKDEKKKMIYVSPFPKLSMYEPNQQWFKGHESVKSAFTEIAGRDFFDSPAMKATLDFKWHKFGFYYWALRFLVVLIFFLLVILISAMQITTSASDDIAMRYLINWRPVFQTAIAFGLILIVYEFVQFLESPKKYTSSPYNYMDLAAYVMPVIGCILFLQTKVGSIDHETGTDRGPAQIWVTSFAILALYMNVLFELRVIKELGIVVNIILNITRRIVWFFLIFGLFLVSFTHALLHLMHTGRHSTCPPDGCDGSDYPDEYPRNFFGALAATCFFLAGRYDPISTLFDSGSTSFHIMMVIFFFFTAILLLNILIALMNDAFNESKDQGQLAWLKQLSEVISEVEIFLMSRGARQNRNYFPDYIYYVASEQEADLYESKFNIVENRFSSNTVAVEQNATQLAQRAILRDVQSLSKDIERIKQTQEELTNLITEFLAQSTKAVPPTATAGPNSAVLPSASPIENDLEKHEVAET</sequence>
<evidence type="ECO:0000313" key="11">
    <source>
        <dbReference type="Proteomes" id="UP000738325"/>
    </source>
</evidence>
<dbReference type="GO" id="GO:0005886">
    <property type="term" value="C:plasma membrane"/>
    <property type="evidence" value="ECO:0007669"/>
    <property type="project" value="TreeGrafter"/>
</dbReference>
<proteinExistence type="predicted"/>
<feature type="coiled-coil region" evidence="6">
    <location>
        <begin position="1664"/>
        <end position="1691"/>
    </location>
</feature>
<feature type="transmembrane region" description="Helical" evidence="8">
    <location>
        <begin position="1396"/>
        <end position="1414"/>
    </location>
</feature>
<feature type="compositionally biased region" description="Basic and acidic residues" evidence="7">
    <location>
        <begin position="983"/>
        <end position="995"/>
    </location>
</feature>
<evidence type="ECO:0000256" key="2">
    <source>
        <dbReference type="ARBA" id="ARBA00022692"/>
    </source>
</evidence>
<keyword evidence="2 8" id="KW-0812">Transmembrane</keyword>
<evidence type="ECO:0000256" key="7">
    <source>
        <dbReference type="SAM" id="MobiDB-lite"/>
    </source>
</evidence>
<feature type="compositionally biased region" description="Basic and acidic residues" evidence="7">
    <location>
        <begin position="1718"/>
        <end position="1727"/>
    </location>
</feature>
<dbReference type="OrthoDB" id="2330027at2759"/>
<comment type="subcellular location">
    <subcellularLocation>
        <location evidence="1">Membrane</location>
        <topology evidence="1">Multi-pass membrane protein</topology>
    </subcellularLocation>
</comment>
<keyword evidence="3" id="KW-0677">Repeat</keyword>
<dbReference type="InterPro" id="IPR024862">
    <property type="entry name" value="TRPV"/>
</dbReference>
<feature type="transmembrane region" description="Helical" evidence="8">
    <location>
        <begin position="1320"/>
        <end position="1343"/>
    </location>
</feature>
<comment type="caution">
    <text evidence="10">The sequence shown here is derived from an EMBL/GenBank/DDBJ whole genome shotgun (WGS) entry which is preliminary data.</text>
</comment>
<keyword evidence="4 8" id="KW-1133">Transmembrane helix</keyword>
<feature type="region of interest" description="Disordered" evidence="7">
    <location>
        <begin position="975"/>
        <end position="1015"/>
    </location>
</feature>
<keyword evidence="6" id="KW-0175">Coiled coil</keyword>
<dbReference type="PANTHER" id="PTHR10582">
    <property type="entry name" value="TRANSIENT RECEPTOR POTENTIAL ION CHANNEL PROTEIN"/>
    <property type="match status" value="1"/>
</dbReference>
<feature type="transmembrane region" description="Helical" evidence="8">
    <location>
        <begin position="1472"/>
        <end position="1491"/>
    </location>
</feature>
<feature type="transmembrane region" description="Helical" evidence="8">
    <location>
        <begin position="1549"/>
        <end position="1571"/>
    </location>
</feature>
<feature type="region of interest" description="Disordered" evidence="7">
    <location>
        <begin position="1696"/>
        <end position="1727"/>
    </location>
</feature>
<feature type="domain" description="Ion transport" evidence="9">
    <location>
        <begin position="1331"/>
        <end position="1582"/>
    </location>
</feature>
<name>A0A9P6RKQ9_9FUNG</name>
<dbReference type="InterPro" id="IPR005821">
    <property type="entry name" value="Ion_trans_dom"/>
</dbReference>
<gene>
    <name evidence="10" type="ORF">BGZ99_003622</name>
</gene>
<evidence type="ECO:0000313" key="10">
    <source>
        <dbReference type="EMBL" id="KAG0321897.1"/>
    </source>
</evidence>
<feature type="region of interest" description="Disordered" evidence="7">
    <location>
        <begin position="1"/>
        <end position="52"/>
    </location>
</feature>
<accession>A0A9P6RKQ9</accession>
<dbReference type="EMBL" id="JAAAIP010000228">
    <property type="protein sequence ID" value="KAG0321897.1"/>
    <property type="molecule type" value="Genomic_DNA"/>
</dbReference>
<evidence type="ECO:0000256" key="8">
    <source>
        <dbReference type="SAM" id="Phobius"/>
    </source>
</evidence>
<evidence type="ECO:0000256" key="6">
    <source>
        <dbReference type="SAM" id="Coils"/>
    </source>
</evidence>
<evidence type="ECO:0000256" key="4">
    <source>
        <dbReference type="ARBA" id="ARBA00022989"/>
    </source>
</evidence>